<feature type="domain" description="Helicase ATP-binding" evidence="2">
    <location>
        <begin position="32"/>
        <end position="206"/>
    </location>
</feature>
<protein>
    <recommendedName>
        <fullName evidence="2">Helicase ATP-binding domain-containing protein</fullName>
    </recommendedName>
</protein>
<sequence>KRITGGRMIEPYYDFIQEKVHTGSKSGFEPLFVPDWLYPFQRDIVNWSIEKGRSGIFADTGLGKTPMQLVWAQNIVEKTNKSVLILAPLAVSGQTVREANKFGLEVYRNRDGKILNKKTIFITNYERLHYFNPNDFAGVVCDESSILKNFKGSIKANVTQFMRKMPYRLLATATASPNDYIELGTSSEALGYMGFVDMLSKFFKNDQNTSSWGGGGRGRYGQPKWRFKGHAQEHFWRWVISWARAIRKPSDMGHSDEGYILPPMIEREHVIKAKNPRLGELFDNPALTFHEQRVERRITIQDRCELAAELLTHNQPCVAWAHLNDEGDLLEKLIPGAKQVKGSQTEEVKEEILRAFSDGEIRALVTKPKITGFGLNWQHAHHMTFFPSHSFEQYYQGVRRMYRFGQKKSVTVDIVTSEGERGVMANLKRKVDQANIMFTELVRFMQNELKIERKDDHTKNMEVPKWV</sequence>
<dbReference type="Gene3D" id="3.40.50.300">
    <property type="entry name" value="P-loop containing nucleotide triphosphate hydrolases"/>
    <property type="match status" value="2"/>
</dbReference>
<keyword evidence="1" id="KW-0378">Hydrolase</keyword>
<reference evidence="3" key="1">
    <citation type="journal article" date="2015" name="Nature">
        <title>Complex archaea that bridge the gap between prokaryotes and eukaryotes.</title>
        <authorList>
            <person name="Spang A."/>
            <person name="Saw J.H."/>
            <person name="Jorgensen S.L."/>
            <person name="Zaremba-Niedzwiedzka K."/>
            <person name="Martijn J."/>
            <person name="Lind A.E."/>
            <person name="van Eijk R."/>
            <person name="Schleper C."/>
            <person name="Guy L."/>
            <person name="Ettema T.J."/>
        </authorList>
    </citation>
    <scope>NUCLEOTIDE SEQUENCE</scope>
</reference>
<dbReference type="AlphaFoldDB" id="A0A0F9HEA2"/>
<dbReference type="PANTHER" id="PTHR45766">
    <property type="entry name" value="DNA ANNEALING HELICASE AND ENDONUCLEASE ZRANB3 FAMILY MEMBER"/>
    <property type="match status" value="1"/>
</dbReference>
<dbReference type="PANTHER" id="PTHR45766:SF6">
    <property type="entry name" value="SWI_SNF-RELATED MATRIX-ASSOCIATED ACTIN-DEPENDENT REGULATOR OF CHROMATIN SUBFAMILY A-LIKE PROTEIN 1"/>
    <property type="match status" value="1"/>
</dbReference>
<dbReference type="SUPFAM" id="SSF52540">
    <property type="entry name" value="P-loop containing nucleoside triphosphate hydrolases"/>
    <property type="match status" value="2"/>
</dbReference>
<proteinExistence type="predicted"/>
<feature type="non-terminal residue" evidence="3">
    <location>
        <position position="1"/>
    </location>
</feature>
<evidence type="ECO:0000256" key="1">
    <source>
        <dbReference type="ARBA" id="ARBA00022801"/>
    </source>
</evidence>
<organism evidence="3">
    <name type="scientific">marine sediment metagenome</name>
    <dbReference type="NCBI Taxonomy" id="412755"/>
    <lineage>
        <taxon>unclassified sequences</taxon>
        <taxon>metagenomes</taxon>
        <taxon>ecological metagenomes</taxon>
    </lineage>
</organism>
<name>A0A0F9HEA2_9ZZZZ</name>
<dbReference type="EMBL" id="LAZR01015368">
    <property type="protein sequence ID" value="KKM13497.1"/>
    <property type="molecule type" value="Genomic_DNA"/>
</dbReference>
<accession>A0A0F9HEA2</accession>
<evidence type="ECO:0000313" key="3">
    <source>
        <dbReference type="EMBL" id="KKM13497.1"/>
    </source>
</evidence>
<dbReference type="GO" id="GO:0031297">
    <property type="term" value="P:replication fork processing"/>
    <property type="evidence" value="ECO:0007669"/>
    <property type="project" value="TreeGrafter"/>
</dbReference>
<evidence type="ECO:0000259" key="2">
    <source>
        <dbReference type="SMART" id="SM00487"/>
    </source>
</evidence>
<dbReference type="GO" id="GO:0016787">
    <property type="term" value="F:hydrolase activity"/>
    <property type="evidence" value="ECO:0007669"/>
    <property type="project" value="UniProtKB-KW"/>
</dbReference>
<comment type="caution">
    <text evidence="3">The sequence shown here is derived from an EMBL/GenBank/DDBJ whole genome shotgun (WGS) entry which is preliminary data.</text>
</comment>
<dbReference type="SMART" id="SM00487">
    <property type="entry name" value="DEXDc"/>
    <property type="match status" value="1"/>
</dbReference>
<dbReference type="InterPro" id="IPR014001">
    <property type="entry name" value="Helicase_ATP-bd"/>
</dbReference>
<dbReference type="GO" id="GO:0006281">
    <property type="term" value="P:DNA repair"/>
    <property type="evidence" value="ECO:0007669"/>
    <property type="project" value="TreeGrafter"/>
</dbReference>
<gene>
    <name evidence="3" type="ORF">LCGC14_1715660</name>
</gene>
<dbReference type="InterPro" id="IPR027417">
    <property type="entry name" value="P-loop_NTPase"/>
</dbReference>